<feature type="compositionally biased region" description="Basic and acidic residues" evidence="1">
    <location>
        <begin position="201"/>
        <end position="226"/>
    </location>
</feature>
<evidence type="ECO:0000256" key="1">
    <source>
        <dbReference type="SAM" id="MobiDB-lite"/>
    </source>
</evidence>
<dbReference type="KEGG" id="adu:107493637"/>
<evidence type="ECO:0000313" key="2">
    <source>
        <dbReference type="Proteomes" id="UP000515211"/>
    </source>
</evidence>
<dbReference type="PANTHER" id="PTHR33067:SF9">
    <property type="entry name" value="RNA-DIRECTED DNA POLYMERASE"/>
    <property type="match status" value="1"/>
</dbReference>
<reference evidence="3" key="2">
    <citation type="submission" date="2025-08" db="UniProtKB">
        <authorList>
            <consortium name="RefSeq"/>
        </authorList>
    </citation>
    <scope>IDENTIFICATION</scope>
    <source>
        <tissue evidence="3">Whole plant</tissue>
    </source>
</reference>
<reference evidence="2" key="1">
    <citation type="journal article" date="2016" name="Nat. Genet.">
        <title>The genome sequences of Arachis duranensis and Arachis ipaensis, the diploid ancestors of cultivated peanut.</title>
        <authorList>
            <person name="Bertioli D.J."/>
            <person name="Cannon S.B."/>
            <person name="Froenicke L."/>
            <person name="Huang G."/>
            <person name="Farmer A.D."/>
            <person name="Cannon E.K."/>
            <person name="Liu X."/>
            <person name="Gao D."/>
            <person name="Clevenger J."/>
            <person name="Dash S."/>
            <person name="Ren L."/>
            <person name="Moretzsohn M.C."/>
            <person name="Shirasawa K."/>
            <person name="Huang W."/>
            <person name="Vidigal B."/>
            <person name="Abernathy B."/>
            <person name="Chu Y."/>
            <person name="Niederhuth C.E."/>
            <person name="Umale P."/>
            <person name="Araujo A.C."/>
            <person name="Kozik A."/>
            <person name="Kim K.D."/>
            <person name="Burow M.D."/>
            <person name="Varshney R.K."/>
            <person name="Wang X."/>
            <person name="Zhang X."/>
            <person name="Barkley N."/>
            <person name="Guimaraes P.M."/>
            <person name="Isobe S."/>
            <person name="Guo B."/>
            <person name="Liao B."/>
            <person name="Stalker H.T."/>
            <person name="Schmitz R.J."/>
            <person name="Scheffler B.E."/>
            <person name="Leal-Bertioli S.C."/>
            <person name="Xun X."/>
            <person name="Jackson S.A."/>
            <person name="Michelmore R."/>
            <person name="Ozias-Akins P."/>
        </authorList>
    </citation>
    <scope>NUCLEOTIDE SEQUENCE [LARGE SCALE GENOMIC DNA]</scope>
    <source>
        <strain evidence="2">cv. V14167</strain>
    </source>
</reference>
<feature type="region of interest" description="Disordered" evidence="1">
    <location>
        <begin position="201"/>
        <end position="251"/>
    </location>
</feature>
<keyword evidence="2" id="KW-1185">Reference proteome</keyword>
<sequence>MIIKQLAELNKKMEKNQAAAIYTQPSSQGELEMEEGVNCEEVNYLGNSSRQANDPYSKTYNSDWRNHPNFGWGNQQNQGQDHRTYNPNQYNNSTHQNSNQKPSNTIQNTHSHTTYQSHNNHSQHPNFNEPSPQDDDRMARMEAMLASLCKEVEDIKKFKEEQIFKSTDSFPSDTEKNPREEMKKVRWEECKAVTLANEKIMEEDTGKLTEHHQESSESNMKRKEQGTRSVQGKDSTREETLKPYNPKAPFPQRLKADERERSYSKFLDMFASLSVNIPYLDILKQMSACIKWMKELLAKKSNLKGGQTVVMNKECSALIQKDKLHINEVKSTDVIIQLVDKTQKHADGIVENVLVKVGNYFLPIDFVILDMEESYFHPVILGRPFLVTGWALINVEQGELILRIHDE</sequence>
<proteinExistence type="predicted"/>
<accession>A0A6P4DW90</accession>
<dbReference type="PANTHER" id="PTHR33067">
    <property type="entry name" value="RNA-DIRECTED DNA POLYMERASE-RELATED"/>
    <property type="match status" value="1"/>
</dbReference>
<dbReference type="GeneID" id="107493637"/>
<dbReference type="InterPro" id="IPR021109">
    <property type="entry name" value="Peptidase_aspartic_dom_sf"/>
</dbReference>
<dbReference type="CDD" id="cd00303">
    <property type="entry name" value="retropepsin_like"/>
    <property type="match status" value="1"/>
</dbReference>
<name>A0A6P4DW90_ARADU</name>
<protein>
    <submittedName>
        <fullName evidence="3">Uncharacterized protein LOC107493637</fullName>
    </submittedName>
</protein>
<dbReference type="RefSeq" id="XP_015970189.1">
    <property type="nucleotide sequence ID" value="XM_016114703.1"/>
</dbReference>
<gene>
    <name evidence="3" type="primary">LOC107493637</name>
</gene>
<feature type="compositionally biased region" description="Polar residues" evidence="1">
    <location>
        <begin position="85"/>
        <end position="131"/>
    </location>
</feature>
<dbReference type="Gene3D" id="2.40.70.10">
    <property type="entry name" value="Acid Proteases"/>
    <property type="match status" value="1"/>
</dbReference>
<evidence type="ECO:0000313" key="3">
    <source>
        <dbReference type="RefSeq" id="XP_015970189.1"/>
    </source>
</evidence>
<dbReference type="AlphaFoldDB" id="A0A6P4DW90"/>
<feature type="region of interest" description="Disordered" evidence="1">
    <location>
        <begin position="67"/>
        <end position="135"/>
    </location>
</feature>
<organism evidence="2 3">
    <name type="scientific">Arachis duranensis</name>
    <name type="common">Wild peanut</name>
    <dbReference type="NCBI Taxonomy" id="130453"/>
    <lineage>
        <taxon>Eukaryota</taxon>
        <taxon>Viridiplantae</taxon>
        <taxon>Streptophyta</taxon>
        <taxon>Embryophyta</taxon>
        <taxon>Tracheophyta</taxon>
        <taxon>Spermatophyta</taxon>
        <taxon>Magnoliopsida</taxon>
        <taxon>eudicotyledons</taxon>
        <taxon>Gunneridae</taxon>
        <taxon>Pentapetalae</taxon>
        <taxon>rosids</taxon>
        <taxon>fabids</taxon>
        <taxon>Fabales</taxon>
        <taxon>Fabaceae</taxon>
        <taxon>Papilionoideae</taxon>
        <taxon>50 kb inversion clade</taxon>
        <taxon>dalbergioids sensu lato</taxon>
        <taxon>Dalbergieae</taxon>
        <taxon>Pterocarpus clade</taxon>
        <taxon>Arachis</taxon>
    </lineage>
</organism>
<dbReference type="Proteomes" id="UP000515211">
    <property type="component" value="Chromosome 6"/>
</dbReference>